<name>A0ACC2PFG0_9HYME</name>
<evidence type="ECO:0000313" key="2">
    <source>
        <dbReference type="Proteomes" id="UP001239111"/>
    </source>
</evidence>
<dbReference type="Proteomes" id="UP001239111">
    <property type="component" value="Chromosome 1"/>
</dbReference>
<keyword evidence="2" id="KW-1185">Reference proteome</keyword>
<comment type="caution">
    <text evidence="1">The sequence shown here is derived from an EMBL/GenBank/DDBJ whole genome shotgun (WGS) entry which is preliminary data.</text>
</comment>
<reference evidence="1" key="1">
    <citation type="submission" date="2023-04" db="EMBL/GenBank/DDBJ databases">
        <title>A chromosome-level genome assembly of the parasitoid wasp Eretmocerus hayati.</title>
        <authorList>
            <person name="Zhong Y."/>
            <person name="Liu S."/>
            <person name="Liu Y."/>
        </authorList>
    </citation>
    <scope>NUCLEOTIDE SEQUENCE</scope>
    <source>
        <strain evidence="1">ZJU_SS_LIU_2023</strain>
    </source>
</reference>
<gene>
    <name evidence="1" type="ORF">QAD02_017967</name>
</gene>
<accession>A0ACC2PFG0</accession>
<feature type="non-terminal residue" evidence="1">
    <location>
        <position position="1"/>
    </location>
</feature>
<protein>
    <submittedName>
        <fullName evidence="1">Uncharacterized protein</fullName>
    </submittedName>
</protein>
<proteinExistence type="predicted"/>
<sequence length="658" mass="76992">SQNYDYSEIVKDLIEIETMLQAKNEPLDIDFEAIIQDLDGYASLAHPKEERHSNDYHEISYRSTGLEHCMISKSDIQIINHEHQVTDLDRPESTSVNIENNVPSTEFGAIIDSSLEHPMLYPKLEQLGGGMEDISQISDQSELTTLLRMQKSMDPEENGISTEPGDRKQDCQQNQFSNDGLESDRKICSKKSSKRLEYEEHMESHNTTKSKPHEQFGKEFQSKDCLEKQPNSRVRTFWSCDVCNKAYETEEYLKMHSKTHSKNKVFTCEICAENFTRKGNLIFHLNKHTNTESVSCKLCDKIFWHKNFLKIHMLTHCDERLFKCADCGKGFNGKTNIRHHVKCHMRSFSCNVCDKKFNYNHHLKLHMITHTSKKPFSCHHCSKSFSTKMYLATHMKSHGDRMSHSVNTHEESSEVERRFPCDMCKRKFRDSLALKNHIEKVHSRNDRSQCHLCHKSYSTKSNLSTHLKVHSAEEIFPCKICKSKFPTESILLKHMRQNHHKNSLDCKICGKRCSSKSILKIHIAAHGREKVSCKICSKSFRDTDLLVKHEESHRNEDRPCICDFCGCRFFDNWSLKMHIKRHTNDKPFECDICGKKWKRKTDITKHLRSHMNERPFPCNMCPSKFQEKWKLTRHVMARHREKSKAKPIVHSRKIFSIP</sequence>
<evidence type="ECO:0000313" key="1">
    <source>
        <dbReference type="EMBL" id="KAJ8682175.1"/>
    </source>
</evidence>
<dbReference type="EMBL" id="CM056741">
    <property type="protein sequence ID" value="KAJ8682175.1"/>
    <property type="molecule type" value="Genomic_DNA"/>
</dbReference>
<organism evidence="1 2">
    <name type="scientific">Eretmocerus hayati</name>
    <dbReference type="NCBI Taxonomy" id="131215"/>
    <lineage>
        <taxon>Eukaryota</taxon>
        <taxon>Metazoa</taxon>
        <taxon>Ecdysozoa</taxon>
        <taxon>Arthropoda</taxon>
        <taxon>Hexapoda</taxon>
        <taxon>Insecta</taxon>
        <taxon>Pterygota</taxon>
        <taxon>Neoptera</taxon>
        <taxon>Endopterygota</taxon>
        <taxon>Hymenoptera</taxon>
        <taxon>Apocrita</taxon>
        <taxon>Proctotrupomorpha</taxon>
        <taxon>Chalcidoidea</taxon>
        <taxon>Aphelinidae</taxon>
        <taxon>Aphelininae</taxon>
        <taxon>Eretmocerus</taxon>
    </lineage>
</organism>